<dbReference type="Proteomes" id="UP000215145">
    <property type="component" value="Unassembled WGS sequence"/>
</dbReference>
<dbReference type="Pfam" id="PF13826">
    <property type="entry name" value="Monooxy_af470-like"/>
    <property type="match status" value="1"/>
</dbReference>
<dbReference type="SUPFAM" id="SSF54909">
    <property type="entry name" value="Dimeric alpha+beta barrel"/>
    <property type="match status" value="1"/>
</dbReference>
<protein>
    <submittedName>
        <fullName evidence="1">Transcriptional regulator</fullName>
    </submittedName>
</protein>
<reference evidence="1 2" key="1">
    <citation type="submission" date="2017-07" db="EMBL/GenBank/DDBJ databases">
        <title>Paenibacillus herberti R33 genome sequencing and assembly.</title>
        <authorList>
            <person name="Su W."/>
        </authorList>
    </citation>
    <scope>NUCLEOTIDE SEQUENCE [LARGE SCALE GENOMIC DNA]</scope>
    <source>
        <strain evidence="1 2">R33</strain>
    </source>
</reference>
<sequence length="167" mass="19100">MKNVNPGRYSSEMDGSFVVFIIGMRINRLMAIHKWLPVVRTMGPMIRELYEKPDLGFISHEMMLSARGTTMIQYWRSYEQLEQYARQGHHLQAWQNFNRSVAANGSVGIFHETYVISPGQYECIYTNMPPVLLGRAGRYLPVHGARETSRQRMEGNIDTGSVINGGE</sequence>
<keyword evidence="2" id="KW-1185">Reference proteome</keyword>
<organism evidence="1 2">
    <name type="scientific">Paenibacillus herberti</name>
    <dbReference type="NCBI Taxonomy" id="1619309"/>
    <lineage>
        <taxon>Bacteria</taxon>
        <taxon>Bacillati</taxon>
        <taxon>Bacillota</taxon>
        <taxon>Bacilli</taxon>
        <taxon>Bacillales</taxon>
        <taxon>Paenibacillaceae</taxon>
        <taxon>Paenibacillus</taxon>
    </lineage>
</organism>
<accession>A0A229NTL6</accession>
<dbReference type="AlphaFoldDB" id="A0A229NTL6"/>
<dbReference type="EMBL" id="NMUQ01000004">
    <property type="protein sequence ID" value="OXM13230.1"/>
    <property type="molecule type" value="Genomic_DNA"/>
</dbReference>
<evidence type="ECO:0000313" key="2">
    <source>
        <dbReference type="Proteomes" id="UP000215145"/>
    </source>
</evidence>
<name>A0A229NTL6_9BACL</name>
<evidence type="ECO:0000313" key="1">
    <source>
        <dbReference type="EMBL" id="OXM13230.1"/>
    </source>
</evidence>
<dbReference type="InterPro" id="IPR025444">
    <property type="entry name" value="Monooxy_af470"/>
</dbReference>
<dbReference type="InterPro" id="IPR011008">
    <property type="entry name" value="Dimeric_a/b-barrel"/>
</dbReference>
<comment type="caution">
    <text evidence="1">The sequence shown here is derived from an EMBL/GenBank/DDBJ whole genome shotgun (WGS) entry which is preliminary data.</text>
</comment>
<proteinExistence type="predicted"/>
<gene>
    <name evidence="1" type="ORF">CGZ75_24060</name>
</gene>
<dbReference type="OrthoDB" id="7566033at2"/>
<dbReference type="RefSeq" id="WP_089526959.1">
    <property type="nucleotide sequence ID" value="NZ_NMUQ01000004.1"/>
</dbReference>